<accession>A0A402DV74</accession>
<sequence length="76" mass="7670">MSGRRKSYGSGSAVRSRRTGCGAWGVTTTPIGGRAGVVSQTPDFIPSVASCDGLRGGAGALRGALGRRLLPAYCVT</sequence>
<reference evidence="1 2" key="1">
    <citation type="submission" date="2019-01" db="EMBL/GenBank/DDBJ databases">
        <title>Draft genome sequence of Cellulomonas takizawaensis strain TKZ-21.</title>
        <authorList>
            <person name="Yamamura H."/>
            <person name="Hayashi T."/>
            <person name="Hamada M."/>
            <person name="Serisawa Y."/>
            <person name="Matsuyama K."/>
            <person name="Nakagawa Y."/>
            <person name="Otoguro M."/>
            <person name="Yanagida F."/>
            <person name="Hayakawa M."/>
        </authorList>
    </citation>
    <scope>NUCLEOTIDE SEQUENCE [LARGE SCALE GENOMIC DNA]</scope>
    <source>
        <strain evidence="1 2">NBRC12680</strain>
    </source>
</reference>
<keyword evidence="2" id="KW-1185">Reference proteome</keyword>
<proteinExistence type="predicted"/>
<evidence type="ECO:0000313" key="2">
    <source>
        <dbReference type="Proteomes" id="UP000289954"/>
    </source>
</evidence>
<comment type="caution">
    <text evidence="1">The sequence shown here is derived from an EMBL/GenBank/DDBJ whole genome shotgun (WGS) entry which is preliminary data.</text>
</comment>
<organism evidence="1 2">
    <name type="scientific">Cellulomonas biazotea</name>
    <dbReference type="NCBI Taxonomy" id="1709"/>
    <lineage>
        <taxon>Bacteria</taxon>
        <taxon>Bacillati</taxon>
        <taxon>Actinomycetota</taxon>
        <taxon>Actinomycetes</taxon>
        <taxon>Micrococcales</taxon>
        <taxon>Cellulomonadaceae</taxon>
        <taxon>Cellulomonas</taxon>
    </lineage>
</organism>
<protein>
    <submittedName>
        <fullName evidence="1">Uncharacterized protein</fullName>
    </submittedName>
</protein>
<dbReference type="Proteomes" id="UP000289954">
    <property type="component" value="Unassembled WGS sequence"/>
</dbReference>
<dbReference type="AlphaFoldDB" id="A0A402DV74"/>
<dbReference type="EMBL" id="BIMR01000293">
    <property type="protein sequence ID" value="GCE78024.1"/>
    <property type="molecule type" value="Genomic_DNA"/>
</dbReference>
<name>A0A402DV74_9CELL</name>
<gene>
    <name evidence="1" type="ORF">CBZ_30800</name>
</gene>
<evidence type="ECO:0000313" key="1">
    <source>
        <dbReference type="EMBL" id="GCE78024.1"/>
    </source>
</evidence>